<dbReference type="RefSeq" id="WP_197486245.1">
    <property type="nucleotide sequence ID" value="NZ_JBHSFZ010000030.1"/>
</dbReference>
<keyword evidence="5 9" id="KW-0378">Hydrolase</keyword>
<proteinExistence type="inferred from homology"/>
<dbReference type="Proteomes" id="UP001595957">
    <property type="component" value="Unassembled WGS sequence"/>
</dbReference>
<keyword evidence="6 9" id="KW-0326">Glycosidase</keyword>
<dbReference type="EC" id="3.2.1.21" evidence="3"/>
<evidence type="ECO:0000256" key="1">
    <source>
        <dbReference type="ARBA" id="ARBA00000448"/>
    </source>
</evidence>
<dbReference type="PRINTS" id="PR00133">
    <property type="entry name" value="GLHYDRLASE3"/>
</dbReference>
<evidence type="ECO:0000256" key="4">
    <source>
        <dbReference type="ARBA" id="ARBA00022729"/>
    </source>
</evidence>
<organism evidence="9 10">
    <name type="scientific">Sphingobium tyrosinilyticum</name>
    <dbReference type="NCBI Taxonomy" id="2715436"/>
    <lineage>
        <taxon>Bacteria</taxon>
        <taxon>Pseudomonadati</taxon>
        <taxon>Pseudomonadota</taxon>
        <taxon>Alphaproteobacteria</taxon>
        <taxon>Sphingomonadales</taxon>
        <taxon>Sphingomonadaceae</taxon>
        <taxon>Sphingobium</taxon>
    </lineage>
</organism>
<keyword evidence="10" id="KW-1185">Reference proteome</keyword>
<dbReference type="Pfam" id="PF00933">
    <property type="entry name" value="Glyco_hydro_3"/>
    <property type="match status" value="1"/>
</dbReference>
<dbReference type="InterPro" id="IPR001764">
    <property type="entry name" value="Glyco_hydro_3_N"/>
</dbReference>
<dbReference type="EMBL" id="JBHSFZ010000030">
    <property type="protein sequence ID" value="MFC4595290.1"/>
    <property type="molecule type" value="Genomic_DNA"/>
</dbReference>
<evidence type="ECO:0000313" key="9">
    <source>
        <dbReference type="EMBL" id="MFC4595290.1"/>
    </source>
</evidence>
<comment type="catalytic activity">
    <reaction evidence="1">
        <text>Hydrolysis of terminal, non-reducing beta-D-glucosyl residues with release of beta-D-glucose.</text>
        <dbReference type="EC" id="3.2.1.21"/>
    </reaction>
</comment>
<comment type="caution">
    <text evidence="9">The sequence shown here is derived from an EMBL/GenBank/DDBJ whole genome shotgun (WGS) entry which is preliminary data.</text>
</comment>
<comment type="similarity">
    <text evidence="2">Belongs to the glycosyl hydrolase 3 family.</text>
</comment>
<protein>
    <recommendedName>
        <fullName evidence="3">beta-glucosidase</fullName>
        <ecNumber evidence="3">3.2.1.21</ecNumber>
    </recommendedName>
</protein>
<sequence length="338" mass="36675">MKVSRRTLLGSATASALMATPVMAASQPDYKNPRLATDRRVKDLLSRMTLEEKVAQLQCAWFGKGKLLDPATGKFSAEKAKIALPNGIGQIGRPSDKAGTNKFATERFRNPDDAVALINDMQRFAVEQTRLGIPLLFHEETAHGLAVKGATMLPTPTGLGSTWDPDLVEQGFALVGRQARLRGITVGLSPVLDLLRDPRWGRSEEFFGEDPFHVGEMGAAAVRGLQGPSRPIAPDRVFAVLKHFVHGTPQNGLNVGPSDMSERTLRQVYLPPFQRAVRDAHAAIVMPSYNEVAGVPAHGNADLLQRTGQGLLGFSGAYFSDYNGVSERDRAQDGGEHW</sequence>
<keyword evidence="4 7" id="KW-0732">Signal</keyword>
<name>A0ABV9F0A1_9SPHN</name>
<dbReference type="PANTHER" id="PTHR30620:SF16">
    <property type="entry name" value="LYSOSOMAL BETA GLUCOSIDASE"/>
    <property type="match status" value="1"/>
</dbReference>
<feature type="domain" description="Glycoside hydrolase family 3 N-terminal" evidence="8">
    <location>
        <begin position="49"/>
        <end position="326"/>
    </location>
</feature>
<evidence type="ECO:0000256" key="6">
    <source>
        <dbReference type="ARBA" id="ARBA00023295"/>
    </source>
</evidence>
<dbReference type="InterPro" id="IPR036962">
    <property type="entry name" value="Glyco_hydro_3_N_sf"/>
</dbReference>
<evidence type="ECO:0000256" key="7">
    <source>
        <dbReference type="SAM" id="SignalP"/>
    </source>
</evidence>
<dbReference type="SUPFAM" id="SSF51445">
    <property type="entry name" value="(Trans)glycosidases"/>
    <property type="match status" value="1"/>
</dbReference>
<evidence type="ECO:0000259" key="8">
    <source>
        <dbReference type="Pfam" id="PF00933"/>
    </source>
</evidence>
<accession>A0ABV9F0A1</accession>
<evidence type="ECO:0000313" key="10">
    <source>
        <dbReference type="Proteomes" id="UP001595957"/>
    </source>
</evidence>
<feature type="chain" id="PRO_5045456408" description="beta-glucosidase" evidence="7">
    <location>
        <begin position="25"/>
        <end position="338"/>
    </location>
</feature>
<dbReference type="GO" id="GO:0016798">
    <property type="term" value="F:hydrolase activity, acting on glycosyl bonds"/>
    <property type="evidence" value="ECO:0007669"/>
    <property type="project" value="UniProtKB-KW"/>
</dbReference>
<dbReference type="Gene3D" id="3.20.20.300">
    <property type="entry name" value="Glycoside hydrolase, family 3, N-terminal domain"/>
    <property type="match status" value="1"/>
</dbReference>
<dbReference type="PANTHER" id="PTHR30620">
    <property type="entry name" value="PERIPLASMIC BETA-GLUCOSIDASE-RELATED"/>
    <property type="match status" value="1"/>
</dbReference>
<evidence type="ECO:0000256" key="3">
    <source>
        <dbReference type="ARBA" id="ARBA00012744"/>
    </source>
</evidence>
<evidence type="ECO:0000256" key="2">
    <source>
        <dbReference type="ARBA" id="ARBA00005336"/>
    </source>
</evidence>
<feature type="signal peptide" evidence="7">
    <location>
        <begin position="1"/>
        <end position="24"/>
    </location>
</feature>
<evidence type="ECO:0000256" key="5">
    <source>
        <dbReference type="ARBA" id="ARBA00022801"/>
    </source>
</evidence>
<dbReference type="InterPro" id="IPR051915">
    <property type="entry name" value="Cellulose_Degrad_GH3"/>
</dbReference>
<dbReference type="InterPro" id="IPR017853">
    <property type="entry name" value="GH"/>
</dbReference>
<gene>
    <name evidence="9" type="ORF">ACFO3E_13965</name>
</gene>
<reference evidence="10" key="1">
    <citation type="journal article" date="2019" name="Int. J. Syst. Evol. Microbiol.">
        <title>The Global Catalogue of Microorganisms (GCM) 10K type strain sequencing project: providing services to taxonomists for standard genome sequencing and annotation.</title>
        <authorList>
            <consortium name="The Broad Institute Genomics Platform"/>
            <consortium name="The Broad Institute Genome Sequencing Center for Infectious Disease"/>
            <person name="Wu L."/>
            <person name="Ma J."/>
        </authorList>
    </citation>
    <scope>NUCLEOTIDE SEQUENCE [LARGE SCALE GENOMIC DNA]</scope>
    <source>
        <strain evidence="10">NBRC 103632</strain>
    </source>
</reference>